<keyword evidence="1" id="KW-0175">Coiled coil</keyword>
<evidence type="ECO:0000256" key="1">
    <source>
        <dbReference type="SAM" id="Coils"/>
    </source>
</evidence>
<name>K1YCG2_9BACT</name>
<feature type="coiled-coil region" evidence="1">
    <location>
        <begin position="32"/>
        <end position="59"/>
    </location>
</feature>
<comment type="caution">
    <text evidence="2">The sequence shown here is derived from an EMBL/GenBank/DDBJ whole genome shotgun (WGS) entry which is preliminary data.</text>
</comment>
<proteinExistence type="predicted"/>
<organism evidence="2">
    <name type="scientific">uncultured bacterium</name>
    <name type="common">gcode 4</name>
    <dbReference type="NCBI Taxonomy" id="1234023"/>
    <lineage>
        <taxon>Bacteria</taxon>
        <taxon>environmental samples</taxon>
    </lineage>
</organism>
<dbReference type="EMBL" id="AMFJ01034197">
    <property type="protein sequence ID" value="EKD29993.1"/>
    <property type="molecule type" value="Genomic_DNA"/>
</dbReference>
<evidence type="ECO:0000313" key="2">
    <source>
        <dbReference type="EMBL" id="EKD29993.1"/>
    </source>
</evidence>
<protein>
    <submittedName>
        <fullName evidence="2">Uncharacterized protein</fullName>
    </submittedName>
</protein>
<accession>K1YCG2</accession>
<dbReference type="AlphaFoldDB" id="K1YCG2"/>
<sequence>MSLNALWEKPENMNIKPWGLSVMELIQLATHRVITEEEIVQMQKRFAEAEEKFERKARNKRTDAKWLEKTYSI</sequence>
<gene>
    <name evidence="2" type="ORF">ACD_78C00197G0028</name>
</gene>
<reference evidence="2" key="1">
    <citation type="journal article" date="2012" name="Science">
        <title>Fermentation, hydrogen, and sulfur metabolism in multiple uncultivated bacterial phyla.</title>
        <authorList>
            <person name="Wrighton K.C."/>
            <person name="Thomas B.C."/>
            <person name="Sharon I."/>
            <person name="Miller C.S."/>
            <person name="Castelle C.J."/>
            <person name="VerBerkmoes N.C."/>
            <person name="Wilkins M.J."/>
            <person name="Hettich R.L."/>
            <person name="Lipton M.S."/>
            <person name="Williams K.H."/>
            <person name="Long P.E."/>
            <person name="Banfield J.F."/>
        </authorList>
    </citation>
    <scope>NUCLEOTIDE SEQUENCE [LARGE SCALE GENOMIC DNA]</scope>
</reference>